<proteinExistence type="inferred from homology"/>
<sequence>MAFVQGPLSQRLKIVHGFGSMAFGVKDLGFSFFLLIFYNQVLGMDARLVSLALLIALLVDAVVDPIIGNLSDRTYTRWGRRLPWLYLAPVPLAVMWVLLWHPPGGEAPGFFGLIAIAVGVRILLSACEVPSISLVPEITQDYDDRTTLFRYRFLSGWLGGIVMMILAYTVFMSGPDGLLQQEGYFGFAIFGAALMVLSVVGSALGQHRLVAHWPEQRPAPFSLRGAFDEIFDAFSEKSFLIFAAGALAAYVNQGMTFSISNYLNVFVWQLDQPLLDGGPDWFTGLLGYALTLFLSVVLMFFVVGQMHRAWGKAKSAAIGAYASIILGLTPYFLLLGGLWPEVGTAASTFGFLGMLLFANMFGVVMMISATSMIAEIVEAFEERTHRRAEGAFYSGNWLIQKCATGLGIFVTGQIVAAAQLPDGARAGSVAPGVLSDMILYYACAAIVLAVLAAFWLGRFPISREEHEARLQTLAQRRANVIDAAARGDVDAGTVVP</sequence>
<keyword evidence="2" id="KW-0472">Membrane</keyword>
<keyword evidence="4" id="KW-1185">Reference proteome</keyword>
<dbReference type="InterPro" id="IPR036259">
    <property type="entry name" value="MFS_trans_sf"/>
</dbReference>
<protein>
    <submittedName>
        <fullName evidence="3">MFS transporter</fullName>
    </submittedName>
</protein>
<feature type="transmembrane region" description="Helical" evidence="2">
    <location>
        <begin position="438"/>
        <end position="456"/>
    </location>
</feature>
<feature type="transmembrane region" description="Helical" evidence="2">
    <location>
        <begin position="239"/>
        <end position="261"/>
    </location>
</feature>
<feature type="transmembrane region" description="Helical" evidence="2">
    <location>
        <begin position="48"/>
        <end position="70"/>
    </location>
</feature>
<feature type="transmembrane region" description="Helical" evidence="2">
    <location>
        <begin position="398"/>
        <end position="418"/>
    </location>
</feature>
<keyword evidence="2" id="KW-1133">Transmembrane helix</keyword>
<gene>
    <name evidence="3" type="ORF">K3148_03335</name>
</gene>
<accession>A0ABX8ZQR0</accession>
<feature type="transmembrane region" description="Helical" evidence="2">
    <location>
        <begin position="107"/>
        <end position="124"/>
    </location>
</feature>
<feature type="transmembrane region" description="Helical" evidence="2">
    <location>
        <begin position="316"/>
        <end position="339"/>
    </location>
</feature>
<feature type="transmembrane region" description="Helical" evidence="2">
    <location>
        <begin position="153"/>
        <end position="171"/>
    </location>
</feature>
<dbReference type="PANTHER" id="PTHR11328">
    <property type="entry name" value="MAJOR FACILITATOR SUPERFAMILY DOMAIN-CONTAINING PROTEIN"/>
    <property type="match status" value="1"/>
</dbReference>
<evidence type="ECO:0000256" key="1">
    <source>
        <dbReference type="ARBA" id="ARBA00009617"/>
    </source>
</evidence>
<keyword evidence="2" id="KW-0812">Transmembrane</keyword>
<feature type="transmembrane region" description="Helical" evidence="2">
    <location>
        <begin position="183"/>
        <end position="204"/>
    </location>
</feature>
<evidence type="ECO:0000313" key="4">
    <source>
        <dbReference type="Proteomes" id="UP000824281"/>
    </source>
</evidence>
<dbReference type="PANTHER" id="PTHR11328:SF24">
    <property type="entry name" value="MAJOR FACILITATOR SUPERFAMILY (MFS) PROFILE DOMAIN-CONTAINING PROTEIN"/>
    <property type="match status" value="1"/>
</dbReference>
<comment type="similarity">
    <text evidence="1">Belongs to the sodium:galactoside symporter (TC 2.A.2) family.</text>
</comment>
<evidence type="ECO:0000313" key="3">
    <source>
        <dbReference type="EMBL" id="QZD90439.1"/>
    </source>
</evidence>
<evidence type="ECO:0000256" key="2">
    <source>
        <dbReference type="SAM" id="Phobius"/>
    </source>
</evidence>
<dbReference type="Pfam" id="PF13347">
    <property type="entry name" value="MFS_2"/>
    <property type="match status" value="1"/>
</dbReference>
<feature type="transmembrane region" description="Helical" evidence="2">
    <location>
        <begin position="21"/>
        <end position="42"/>
    </location>
</feature>
<feature type="transmembrane region" description="Helical" evidence="2">
    <location>
        <begin position="351"/>
        <end position="377"/>
    </location>
</feature>
<name>A0ABX8ZQR0_9SPHN</name>
<dbReference type="RefSeq" id="WP_221425908.1">
    <property type="nucleotide sequence ID" value="NZ_CP081295.1"/>
</dbReference>
<dbReference type="EMBL" id="CP081295">
    <property type="protein sequence ID" value="QZD90439.1"/>
    <property type="molecule type" value="Genomic_DNA"/>
</dbReference>
<dbReference type="SUPFAM" id="SSF103473">
    <property type="entry name" value="MFS general substrate transporter"/>
    <property type="match status" value="1"/>
</dbReference>
<organism evidence="3 4">
    <name type="scientific">Qipengyuania aurantiaca</name>
    <dbReference type="NCBI Taxonomy" id="2867233"/>
    <lineage>
        <taxon>Bacteria</taxon>
        <taxon>Pseudomonadati</taxon>
        <taxon>Pseudomonadota</taxon>
        <taxon>Alphaproteobacteria</taxon>
        <taxon>Sphingomonadales</taxon>
        <taxon>Erythrobacteraceae</taxon>
        <taxon>Qipengyuania</taxon>
    </lineage>
</organism>
<feature type="transmembrane region" description="Helical" evidence="2">
    <location>
        <begin position="281"/>
        <end position="304"/>
    </location>
</feature>
<dbReference type="Proteomes" id="UP000824281">
    <property type="component" value="Chromosome"/>
</dbReference>
<dbReference type="Gene3D" id="1.20.1250.20">
    <property type="entry name" value="MFS general substrate transporter like domains"/>
    <property type="match status" value="1"/>
</dbReference>
<reference evidence="3 4" key="1">
    <citation type="submission" date="2021-08" db="EMBL/GenBank/DDBJ databases">
        <title>Comparative Genomics Analysis of the Genus Qipengyuania Reveals Extensive Genetic Diversity and Metabolic Versatility, Including the Description of Fifteen Novel Species.</title>
        <authorList>
            <person name="Liu Y."/>
        </authorList>
    </citation>
    <scope>NUCLEOTIDE SEQUENCE [LARGE SCALE GENOMIC DNA]</scope>
    <source>
        <strain evidence="3 4">1NDH13</strain>
    </source>
</reference>
<feature type="transmembrane region" description="Helical" evidence="2">
    <location>
        <begin position="82"/>
        <end position="101"/>
    </location>
</feature>
<dbReference type="InterPro" id="IPR039672">
    <property type="entry name" value="MFS_2"/>
</dbReference>